<keyword evidence="2" id="KW-0175">Coiled coil</keyword>
<dbReference type="Pfam" id="PF06013">
    <property type="entry name" value="WXG100"/>
    <property type="match status" value="1"/>
</dbReference>
<evidence type="ECO:0000313" key="3">
    <source>
        <dbReference type="EMBL" id="MST82684.1"/>
    </source>
</evidence>
<proteinExistence type="inferred from homology"/>
<dbReference type="NCBIfam" id="TIGR03930">
    <property type="entry name" value="WXG100_ESAT6"/>
    <property type="match status" value="1"/>
</dbReference>
<dbReference type="RefSeq" id="WP_154458600.1">
    <property type="nucleotide sequence ID" value="NZ_VUMV01000008.1"/>
</dbReference>
<keyword evidence="4" id="KW-1185">Reference proteome</keyword>
<dbReference type="EMBL" id="VUMV01000008">
    <property type="protein sequence ID" value="MST82684.1"/>
    <property type="molecule type" value="Genomic_DNA"/>
</dbReference>
<dbReference type="Gene3D" id="1.10.287.1060">
    <property type="entry name" value="ESAT-6-like"/>
    <property type="match status" value="1"/>
</dbReference>
<dbReference type="Proteomes" id="UP000466864">
    <property type="component" value="Unassembled WGS sequence"/>
</dbReference>
<name>A0A7X2P9H2_9FIRM</name>
<feature type="coiled-coil region" evidence="2">
    <location>
        <begin position="4"/>
        <end position="45"/>
    </location>
</feature>
<protein>
    <recommendedName>
        <fullName evidence="1">ESAT-6-like protein</fullName>
    </recommendedName>
</protein>
<accession>A0A7X2P9H2</accession>
<organism evidence="3 4">
    <name type="scientific">Bilifractor porci</name>
    <dbReference type="NCBI Taxonomy" id="2606636"/>
    <lineage>
        <taxon>Bacteria</taxon>
        <taxon>Bacillati</taxon>
        <taxon>Bacillota</taxon>
        <taxon>Clostridia</taxon>
        <taxon>Lachnospirales</taxon>
        <taxon>Lachnospiraceae</taxon>
        <taxon>Bilifractor</taxon>
    </lineage>
</organism>
<evidence type="ECO:0000313" key="4">
    <source>
        <dbReference type="Proteomes" id="UP000466864"/>
    </source>
</evidence>
<sequence>MAGSNEIKVTAEQITRKKEELTQENARLKELIQNLQTQNDNLSAMWEGEAKADYTKIVRDACTQFNNFGKQIDNYCRVLGDIAENYKRAEQENEQIAARR</sequence>
<evidence type="ECO:0000256" key="2">
    <source>
        <dbReference type="SAM" id="Coils"/>
    </source>
</evidence>
<dbReference type="AlphaFoldDB" id="A0A7X2P9H2"/>
<comment type="caution">
    <text evidence="3">The sequence shown here is derived from an EMBL/GenBank/DDBJ whole genome shotgun (WGS) entry which is preliminary data.</text>
</comment>
<reference evidence="3 4" key="1">
    <citation type="submission" date="2019-08" db="EMBL/GenBank/DDBJ databases">
        <title>In-depth cultivation of the pig gut microbiome towards novel bacterial diversity and tailored functional studies.</title>
        <authorList>
            <person name="Wylensek D."/>
            <person name="Hitch T.C.A."/>
            <person name="Clavel T."/>
        </authorList>
    </citation>
    <scope>NUCLEOTIDE SEQUENCE [LARGE SCALE GENOMIC DNA]</scope>
    <source>
        <strain evidence="3 4">Oil+RF-744-WCA-WT-13</strain>
    </source>
</reference>
<dbReference type="InterPro" id="IPR036689">
    <property type="entry name" value="ESAT-6-like_sf"/>
</dbReference>
<evidence type="ECO:0000256" key="1">
    <source>
        <dbReference type="RuleBase" id="RU362001"/>
    </source>
</evidence>
<dbReference type="SUPFAM" id="SSF140453">
    <property type="entry name" value="EsxAB dimer-like"/>
    <property type="match status" value="1"/>
</dbReference>
<dbReference type="InterPro" id="IPR010310">
    <property type="entry name" value="T7SS_ESAT-6-like"/>
</dbReference>
<comment type="similarity">
    <text evidence="1">Belongs to the WXG100 family.</text>
</comment>
<gene>
    <name evidence="3" type="ORF">FYJ60_10180</name>
</gene>